<dbReference type="Proteomes" id="UP000192095">
    <property type="component" value="Chromosome"/>
</dbReference>
<reference evidence="1" key="1">
    <citation type="journal article" date="2017" name="BMC Genomics">
        <title>Comparative and functional genomics of the Lactococcus lactis taxon; insights into evolution and niche adaptation.</title>
        <authorList>
            <person name="Kelleher P."/>
            <person name="Bottacini F."/>
            <person name="Mahony J."/>
            <person name="Kilcawley K.N."/>
            <person name="van Sinderen D."/>
        </authorList>
    </citation>
    <scope>NUCLEOTIDE SEQUENCE [LARGE SCALE GENOMIC DNA]</scope>
    <source>
        <strain evidence="1">UC06</strain>
    </source>
</reference>
<protein>
    <submittedName>
        <fullName evidence="1">HK97 gp10 family phage protein</fullName>
    </submittedName>
</protein>
<name>A0A1V0P376_LACLL</name>
<gene>
    <name evidence="1" type="ORF">LLUC06_1696</name>
</gene>
<dbReference type="AlphaFoldDB" id="A0A1V0P376"/>
<proteinExistence type="predicted"/>
<evidence type="ECO:0000313" key="1">
    <source>
        <dbReference type="EMBL" id="ARE21239.2"/>
    </source>
</evidence>
<accession>A0A1V0P376</accession>
<reference evidence="1" key="2">
    <citation type="submission" date="2023-07" db="EMBL/GenBank/DDBJ databases">
        <authorList>
            <person name="McDonnell B."/>
        </authorList>
    </citation>
    <scope>NUCLEOTIDE SEQUENCE</scope>
    <source>
        <strain evidence="1">UC06</strain>
    </source>
</reference>
<organism evidence="1">
    <name type="scientific">Lactococcus lactis subsp. lactis</name>
    <name type="common">Streptococcus lactis</name>
    <dbReference type="NCBI Taxonomy" id="1360"/>
    <lineage>
        <taxon>Bacteria</taxon>
        <taxon>Bacillati</taxon>
        <taxon>Bacillota</taxon>
        <taxon>Bacilli</taxon>
        <taxon>Lactobacillales</taxon>
        <taxon>Streptococcaceae</taxon>
        <taxon>Lactococcus</taxon>
    </lineage>
</organism>
<sequence length="182" mass="20415">MTLGVEIKGLDRLKRKINAMPKILNDAVNDATYEITELVRSAAELRLASSMKFSSGELLGSLKTEVVENAEGKIVGRVWSDKAQAIYREFGTGPNGQASSKDLPEGVNPVYTQTRWFIPAEEVGIDLNEIYGMPKITIQGKEFYITSGQPARPFLYPSLKEILPQMPEIYKEHVQKKLRELK</sequence>
<dbReference type="EMBL" id="CP015902">
    <property type="protein sequence ID" value="ARE21239.2"/>
    <property type="molecule type" value="Genomic_DNA"/>
</dbReference>
<dbReference type="RefSeq" id="WP_032946647.1">
    <property type="nucleotide sequence ID" value="NZ_CP015902.2"/>
</dbReference>